<dbReference type="PRINTS" id="PR00080">
    <property type="entry name" value="SDRFAMILY"/>
</dbReference>
<dbReference type="InterPro" id="IPR002347">
    <property type="entry name" value="SDR_fam"/>
</dbReference>
<dbReference type="SUPFAM" id="SSF56112">
    <property type="entry name" value="Protein kinase-like (PK-like)"/>
    <property type="match status" value="3"/>
</dbReference>
<dbReference type="Proteomes" id="UP000075809">
    <property type="component" value="Unassembled WGS sequence"/>
</dbReference>
<dbReference type="CDD" id="cd05325">
    <property type="entry name" value="carb_red_sniffer_like_SDR_c"/>
    <property type="match status" value="1"/>
</dbReference>
<dbReference type="PANTHER" id="PTHR11012">
    <property type="entry name" value="PROTEIN KINASE-LIKE DOMAIN-CONTAINING"/>
    <property type="match status" value="1"/>
</dbReference>
<dbReference type="SUPFAM" id="SSF51735">
    <property type="entry name" value="NAD(P)-binding Rossmann-fold domains"/>
    <property type="match status" value="1"/>
</dbReference>
<reference evidence="2 3" key="1">
    <citation type="submission" date="2015-09" db="EMBL/GenBank/DDBJ databases">
        <title>Trachymyrmex zeteki WGS genome.</title>
        <authorList>
            <person name="Nygaard S."/>
            <person name="Hu H."/>
            <person name="Boomsma J."/>
            <person name="Zhang G."/>
        </authorList>
    </citation>
    <scope>NUCLEOTIDE SEQUENCE [LARGE SCALE GENOMIC DNA]</scope>
    <source>
        <strain evidence="2">Tzet28-1</strain>
        <tissue evidence="2">Whole body</tissue>
    </source>
</reference>
<name>A0A151WNZ8_9HYME</name>
<dbReference type="InterPro" id="IPR004119">
    <property type="entry name" value="EcKL"/>
</dbReference>
<dbReference type="PRINTS" id="PR00081">
    <property type="entry name" value="GDHRDH"/>
</dbReference>
<dbReference type="Gene3D" id="3.40.50.720">
    <property type="entry name" value="NAD(P)-binding Rossmann-like Domain"/>
    <property type="match status" value="1"/>
</dbReference>
<dbReference type="InterPro" id="IPR011009">
    <property type="entry name" value="Kinase-like_dom_sf"/>
</dbReference>
<feature type="domain" description="CHK kinase-like" evidence="1">
    <location>
        <begin position="508"/>
        <end position="700"/>
    </location>
</feature>
<sequence length="1177" mass="132717">MALETLTWLNLSFVEKILRKSEEDGSIQVIDMSSKPATNKGDNYLSDMIRITVEFSRNQSGREIKEKKSIIVKLSPIIESVRQKFITQAGYFQTEILMMSDTLDKMNKLLGPKYRLSGRSLYVQNENPTLLAIEDLMSLGFRMADRLSGLDLAHSVLAFQGLARFHAASVAVCEKESKQKEYSKGMFYHQHPPELQAFFIMGTKALADEIANWPEVKKYSEKIAKLSNHVYQIAEDAIKPFEDEFNVINHGDCHLNNMLFKYDNNGKPTDQIFVDFQMCVYTTPALDLHYFLNTSPSMDVMENERNTLLNEYLGTLSATMKQLNCKTQPLTMEELKAILKRRASYGMIASFTILPLMLCSKSESKDLDEIMSTGTFINPEMALETSTWLNLCFVENILRKSENDNSIQVIDIFSKPATVKGDNYTSDMIRITVEYSRGSKIKEKKSIIVKLSPVLEGIRKKMVTQAGFFHIEMSMMSDTLNKMNKMLGAKHRLSAKILHMQNENPVLLVIEDLASLGFQMADRLSGLDLNHSILALHGLARFHAASVALYEKEPKQKEMYSKGIFCNQYPPDMREIFIKSTEALADEIVNWPEVKKYSEKIAKLADHIYQIGLDATQLCEDEFNVINHGDCHVNNMLFKYDNNGKPTDQIFVDFQLSIYASPALDLLYFLNSSISFDVIEYKKDVLLSEYLDTLTTTMKQLNCKTQPPTMKQLKATLKRRASYGMITSFVILPFMLCCKTEAKDLDELFGTGTFMNPEIILETLIWLNPCFVENILRKSENDNSIQVIDIFSKPATVKADNYTSDIIRITVEYSRGSKINSEKKSIIVKLSPVFKVIEDLAFLGFRMADRLSGFDLDHSILAFRGLARFHAASVVLCEKVSGTFFCHSFISCKNASNKPNFIKIGDFQLSIYSSSALDLLYFLNSSISFDVIEYKRDVLLSEYLDTLTTTMKQLNCKTQPPIMKELKAILNELRALADKSSAIQIIEIDLTDTDSYKRVVDTVKERVNGAGLNVLFNNAGISSKFTRLGLVKKQQITDAFLINTVAPIMLTKAFLPLLKIAAKNSEDKTGLSVRRAAVINMTSILGSITENSDGGFYPYRCSKAALNAATKSMSVDLKADGILVACLHPGWVRTDLGGSNAPMDVDNSVSCILNTLNSLTEKQTGFFVQYDSKILPW</sequence>
<organism evidence="2 3">
    <name type="scientific">Mycetomoellerius zeteki</name>
    <dbReference type="NCBI Taxonomy" id="64791"/>
    <lineage>
        <taxon>Eukaryota</taxon>
        <taxon>Metazoa</taxon>
        <taxon>Ecdysozoa</taxon>
        <taxon>Arthropoda</taxon>
        <taxon>Hexapoda</taxon>
        <taxon>Insecta</taxon>
        <taxon>Pterygota</taxon>
        <taxon>Neoptera</taxon>
        <taxon>Endopterygota</taxon>
        <taxon>Hymenoptera</taxon>
        <taxon>Apocrita</taxon>
        <taxon>Aculeata</taxon>
        <taxon>Formicoidea</taxon>
        <taxon>Formicidae</taxon>
        <taxon>Myrmicinae</taxon>
        <taxon>Mycetomoellerius</taxon>
    </lineage>
</organism>
<accession>A0A151WNZ8</accession>
<dbReference type="InterPro" id="IPR036291">
    <property type="entry name" value="NAD(P)-bd_dom_sf"/>
</dbReference>
<dbReference type="PANTHER" id="PTHR11012:SF56">
    <property type="entry name" value="CHK KINASE-LIKE DOMAIN-CONTAINING PROTEIN-RELATED"/>
    <property type="match status" value="1"/>
</dbReference>
<dbReference type="STRING" id="64791.A0A151WNZ8"/>
<evidence type="ECO:0000313" key="2">
    <source>
        <dbReference type="EMBL" id="KYQ49632.1"/>
    </source>
</evidence>
<dbReference type="AlphaFoldDB" id="A0A151WNZ8"/>
<proteinExistence type="predicted"/>
<gene>
    <name evidence="2" type="ORF">ALC60_11292</name>
</gene>
<dbReference type="EMBL" id="KQ982890">
    <property type="protein sequence ID" value="KYQ49632.1"/>
    <property type="molecule type" value="Genomic_DNA"/>
</dbReference>
<keyword evidence="3" id="KW-1185">Reference proteome</keyword>
<dbReference type="InterPro" id="IPR015897">
    <property type="entry name" value="CHK_kinase-like"/>
</dbReference>
<evidence type="ECO:0000259" key="1">
    <source>
        <dbReference type="SMART" id="SM00587"/>
    </source>
</evidence>
<feature type="domain" description="CHK kinase-like" evidence="1">
    <location>
        <begin position="131"/>
        <end position="322"/>
    </location>
</feature>
<dbReference type="SMART" id="SM00587">
    <property type="entry name" value="CHK"/>
    <property type="match status" value="3"/>
</dbReference>
<dbReference type="Gene3D" id="3.90.1200.10">
    <property type="match status" value="2"/>
</dbReference>
<dbReference type="Pfam" id="PF00106">
    <property type="entry name" value="adh_short"/>
    <property type="match status" value="1"/>
</dbReference>
<feature type="domain" description="CHK kinase-like" evidence="1">
    <location>
        <begin position="835"/>
        <end position="953"/>
    </location>
</feature>
<protein>
    <submittedName>
        <fullName evidence="2">C-factor</fullName>
    </submittedName>
</protein>
<dbReference type="Pfam" id="PF02958">
    <property type="entry name" value="EcKL"/>
    <property type="match status" value="4"/>
</dbReference>
<evidence type="ECO:0000313" key="3">
    <source>
        <dbReference type="Proteomes" id="UP000075809"/>
    </source>
</evidence>